<dbReference type="EMBL" id="MG777497">
    <property type="protein sequence ID" value="AUW31200.1"/>
    <property type="molecule type" value="Genomic_DNA"/>
</dbReference>
<dbReference type="PROSITE" id="PS00012">
    <property type="entry name" value="PHOSPHOPANTETHEINE"/>
    <property type="match status" value="1"/>
</dbReference>
<dbReference type="InterPro" id="IPR049900">
    <property type="entry name" value="PKS_mFAS_DH"/>
</dbReference>
<dbReference type="InterPro" id="IPR006162">
    <property type="entry name" value="Ppantetheine_attach_site"/>
</dbReference>
<dbReference type="Gene3D" id="3.40.366.10">
    <property type="entry name" value="Malonyl-Coenzyme A Acyl Carrier Protein, domain 2"/>
    <property type="match status" value="2"/>
</dbReference>
<dbReference type="Pfam" id="PF16073">
    <property type="entry name" value="SAT"/>
    <property type="match status" value="1"/>
</dbReference>
<evidence type="ECO:0000259" key="6">
    <source>
        <dbReference type="PROSITE" id="PS50075"/>
    </source>
</evidence>
<dbReference type="FunFam" id="3.10.129.110:FF:000001">
    <property type="entry name" value="Sterigmatocystin biosynthesis polyketide synthase"/>
    <property type="match status" value="1"/>
</dbReference>
<dbReference type="SMART" id="SM00825">
    <property type="entry name" value="PKS_KS"/>
    <property type="match status" value="1"/>
</dbReference>
<feature type="domain" description="Ketosynthase family 3 (KS3)" evidence="7">
    <location>
        <begin position="384"/>
        <end position="808"/>
    </location>
</feature>
<dbReference type="InterPro" id="IPR036736">
    <property type="entry name" value="ACP-like_sf"/>
</dbReference>
<dbReference type="GO" id="GO:0031177">
    <property type="term" value="F:phosphopantetheine binding"/>
    <property type="evidence" value="ECO:0007669"/>
    <property type="project" value="InterPro"/>
</dbReference>
<dbReference type="Pfam" id="PF00698">
    <property type="entry name" value="Acyl_transf_1"/>
    <property type="match status" value="1"/>
</dbReference>
<dbReference type="Gene3D" id="3.30.70.3290">
    <property type="match status" value="1"/>
</dbReference>
<evidence type="ECO:0000256" key="5">
    <source>
        <dbReference type="SAM" id="MobiDB-lite"/>
    </source>
</evidence>
<dbReference type="PROSITE" id="PS50075">
    <property type="entry name" value="CARRIER"/>
    <property type="match status" value="2"/>
</dbReference>
<dbReference type="SMART" id="SM00827">
    <property type="entry name" value="PKS_AT"/>
    <property type="match status" value="1"/>
</dbReference>
<evidence type="ECO:0000259" key="7">
    <source>
        <dbReference type="PROSITE" id="PS52004"/>
    </source>
</evidence>
<feature type="compositionally biased region" description="Polar residues" evidence="5">
    <location>
        <begin position="1633"/>
        <end position="1642"/>
    </location>
</feature>
<feature type="domain" description="Carrier" evidence="6">
    <location>
        <begin position="1639"/>
        <end position="1716"/>
    </location>
</feature>
<evidence type="ECO:0000256" key="2">
    <source>
        <dbReference type="ARBA" id="ARBA00022553"/>
    </source>
</evidence>
<dbReference type="SUPFAM" id="SSF47336">
    <property type="entry name" value="ACP-like"/>
    <property type="match status" value="2"/>
</dbReference>
<dbReference type="PANTHER" id="PTHR43775">
    <property type="entry name" value="FATTY ACID SYNTHASE"/>
    <property type="match status" value="1"/>
</dbReference>
<dbReference type="Gene3D" id="3.10.129.110">
    <property type="entry name" value="Polyketide synthase dehydratase"/>
    <property type="match status" value="1"/>
</dbReference>
<dbReference type="Pfam" id="PF02801">
    <property type="entry name" value="Ketoacyl-synt_C"/>
    <property type="match status" value="1"/>
</dbReference>
<dbReference type="Pfam" id="PF00109">
    <property type="entry name" value="ketoacyl-synt"/>
    <property type="match status" value="1"/>
</dbReference>
<evidence type="ECO:0000256" key="3">
    <source>
        <dbReference type="ARBA" id="ARBA00022679"/>
    </source>
</evidence>
<dbReference type="SUPFAM" id="SSF53474">
    <property type="entry name" value="alpha/beta-Hydrolases"/>
    <property type="match status" value="1"/>
</dbReference>
<reference evidence="10" key="2">
    <citation type="submission" date="2017-12" db="EMBL/GenBank/DDBJ databases">
        <title>Genome Sequencing Reveals a Rich Biosynthetic Potential.</title>
        <authorList>
            <person name="Bertrand R.L."/>
            <person name="Abdel-Hameed M.E."/>
            <person name="Sorensen J.L."/>
        </authorList>
    </citation>
    <scope>NUCLEOTIDE SEQUENCE</scope>
</reference>
<sequence>MAVLQRSINFFADGSNETQSPLSQILLAQRSGSLLASFLSRVSAALQEEFSKLPTADREGIPSFHNLHCLVRQPGDQTQPHPALHPTELVLVQLACFISSYEQRPRDPYPCADQNIIVGLCFGQLSGAAISLASNLTELLPLAVEAVRLAFRAGIVTATIGNELEPRKISKESWSISVSRESGLADGTSLEDTCKELGILERKRAFVTALSRKAVTIGGPPSTLNALIGHLERSSSSRSRSRPNRVQIYAPYHTPNLFSQASVAEVLDNLPSLKETFDATEWSDQRRTLIGGTTGEYYSASSRRDLLEKVLYNILAEPIYWEKVLLGCTSQVTASGISKWVVRPFGPGPAAGGVAAMLEKEANVEVTFDDSFGSSTSQPSTSKNIPLAIVGMAGRFPSAANHDELWKTLERGLDCHRVIPTDRFDPQTHLSSNARYGCFIDKPGLFDARFFNLSPREALQTDPGQRLALATAYEALEMSGYVPNRTPSTQLDRIGTFYGQTADEYKEQNMSQDVGTYFMPGSIRAFGPGRINFFFKFGGPAYSVDTACSSSLVAINMACNSIWSGECDTALAGGMNIATGSDNYEGLSAGHFLSETGGCKTFDDAADGYCRGEAVASIVLKRLDAAQADNDNILATVLSTATNYPAESISITHPHGPTQETLYRDVLSQAGIRPFDVDYVEMHGTGTQAGDAVEMSSIGNVFAPEVPARPAGLPLFVGATKANMGHGEAVSGVTALIKTLLVLREQRLPPHVGIKNTINHTFPNLEKRGIKIPRKVTEFPSPQPQRRRRALVNNFSAAGGNTALVLEEPLGSSRNTIDDPRQDHVVNVTAKTPTALRNNTQNLINYLDNNNETRLTDLSYTSTARRIQHPLRTSIVASTITQLKERLNSSLEKEDFKAPRCPSIVFAFTGQGALYSSVGKDLYQSSNQFRGDLIRFDQTSQNQGFPSFLSVVDGRAGDVHTLKPVQTQLAIAAIQMALCRLWTSWGIKADVVIGHSLGEYAALYASEVLTASDVLYLVGRRATILEESCTMQTHAMLAVHATNEATKQTLGSLFKNLEIACVNGPEDIVLSGSVQSIEEADQKLKDNSLRSTVLNIPFAFHSSQVDPILDPFEKAAAAVTFMKPRVPVASPLLRSVIRDENIIDASYLRRHAREPVDFCGALQTLEAENLVRAESVWLELGPHPLCLGMIKATLGGKSRGVATLRNNERPWTTACKSLSLLCTQGIDVTWKEYHRDFEGCQRLLDLPTYAFDEKNYWIEYKNDWLLTKGAIQESPTPAMESGPATTTVQKLISQEINKDGKVVAVFETDLATPAMHAAITGHIINGIGLCPASVYADIALTVADYIRKEHNIQIPASGINVLNMEIPKPITISKSRPDTPQLVRITGRADLTKGLVEIEYSKYSAATKKSDPGAKCLVEFGDTQKWLDQWARTAYLVRKRIEALENGVQQGTTQKFYRGMAYKLFAGLVQYESSYQGMQEVLLDSEELESTALLKLYDGNDGGKFFCSPFWIDSFAHLAGFVMNANDAIDSSKTVYISHGWGSMRFAENIDPQKSYRVHVKMQALGKSMVAGDMSIFQGETMVGMIGDLKFQQVPRQLLDSMLPPVASSPTGPQAPTQSLSPPKSAAKPQSIPKRSTPSPRANPSDKVFAIIAEEIGMPASELSNDSEFSELGVDSLMSLTILSKLRETLQMDIPQSTFEDCPTVGDLRSHLQKFNGGDDDTDSTTSDTPLSSGVETPESIEGSEPVVAGDTVSILRSTVAEQIGIEVEELLAADDLSAFGIDSLMSLSILGALREKTGLTVPRDAISENMSLKDLEKALVPSSETPPPKEAPAKPQAKPSPKPRVALSFLLQGNQKTATKNIFLFPDGSGSATSYEKLPEISSCVCVFGLNSPYLRATEDYTTSIEEISAMWINEIRQRQPHGPYILAGWSAGGYYAYEATKQLIEAGEKIESLILIDSPSRNVFEAIPMDLLDYLSKNGLMGADPKKATPAWLVDHFSSTIKAVEKYKPTPIDPSKVPKTYIIWASGGVVEDLDSVKSQLDLSIKVTKFMLQRKDGLGPQGWEKLLSDERIETANTPGTHFTLVQPPNCKILSGLIGDAVAGDSSKRTGSWKGSQSPA</sequence>
<dbReference type="PROSITE" id="PS00606">
    <property type="entry name" value="KS3_1"/>
    <property type="match status" value="1"/>
</dbReference>
<dbReference type="InterPro" id="IPR042104">
    <property type="entry name" value="PKS_dehydratase_sf"/>
</dbReference>
<feature type="domain" description="PKS/mFAS DH" evidence="8">
    <location>
        <begin position="1289"/>
        <end position="1600"/>
    </location>
</feature>
<dbReference type="GO" id="GO:0044550">
    <property type="term" value="P:secondary metabolite biosynthetic process"/>
    <property type="evidence" value="ECO:0007669"/>
    <property type="project" value="UniProtKB-ARBA"/>
</dbReference>
<dbReference type="InterPro" id="IPR032088">
    <property type="entry name" value="SAT"/>
</dbReference>
<evidence type="ECO:0000313" key="10">
    <source>
        <dbReference type="EMBL" id="AUW31200.1"/>
    </source>
</evidence>
<gene>
    <name evidence="9" type="primary">nr-pks-14</name>
</gene>
<dbReference type="InterPro" id="IPR030918">
    <property type="entry name" value="PT_fungal_PKS"/>
</dbReference>
<dbReference type="SUPFAM" id="SSF52151">
    <property type="entry name" value="FabD/lysophospholipase-like"/>
    <property type="match status" value="1"/>
</dbReference>
<dbReference type="Gene3D" id="3.40.47.10">
    <property type="match status" value="1"/>
</dbReference>
<dbReference type="InterPro" id="IPR001227">
    <property type="entry name" value="Ac_transferase_dom_sf"/>
</dbReference>
<dbReference type="InterPro" id="IPR014031">
    <property type="entry name" value="Ketoacyl_synth_C"/>
</dbReference>
<dbReference type="InterPro" id="IPR014030">
    <property type="entry name" value="Ketoacyl_synth_N"/>
</dbReference>
<feature type="compositionally biased region" description="Polar residues" evidence="5">
    <location>
        <begin position="1608"/>
        <end position="1622"/>
    </location>
</feature>
<evidence type="ECO:0000256" key="4">
    <source>
        <dbReference type="PROSITE-ProRule" id="PRU01363"/>
    </source>
</evidence>
<dbReference type="SMART" id="SM00823">
    <property type="entry name" value="PKS_PP"/>
    <property type="match status" value="2"/>
</dbReference>
<dbReference type="InterPro" id="IPR009081">
    <property type="entry name" value="PP-bd_ACP"/>
</dbReference>
<dbReference type="InterPro" id="IPR029058">
    <property type="entry name" value="AB_hydrolase_fold"/>
</dbReference>
<organism evidence="9">
    <name type="scientific">Cladonia uncialis subsp. uncialis</name>
    <dbReference type="NCBI Taxonomy" id="180999"/>
    <lineage>
        <taxon>Eukaryota</taxon>
        <taxon>Fungi</taxon>
        <taxon>Dikarya</taxon>
        <taxon>Ascomycota</taxon>
        <taxon>Pezizomycotina</taxon>
        <taxon>Lecanoromycetes</taxon>
        <taxon>OSLEUM clade</taxon>
        <taxon>Lecanoromycetidae</taxon>
        <taxon>Lecanorales</taxon>
        <taxon>Lecanorineae</taxon>
        <taxon>Cladoniaceae</taxon>
        <taxon>Cladonia</taxon>
    </lineage>
</organism>
<feature type="active site" description="Proton donor; for dehydratase activity" evidence="4">
    <location>
        <position position="1513"/>
    </location>
</feature>
<dbReference type="InterPro" id="IPR050091">
    <property type="entry name" value="PKS_NRPS_Biosynth_Enz"/>
</dbReference>
<protein>
    <submittedName>
        <fullName evidence="9">Putative type I PKS</fullName>
    </submittedName>
</protein>
<dbReference type="EMBL" id="KX264262">
    <property type="protein sequence ID" value="ANM86463.1"/>
    <property type="molecule type" value="Genomic_DNA"/>
</dbReference>
<name>A0A1Z1CCF3_CLAUC</name>
<dbReference type="PROSITE" id="PS52019">
    <property type="entry name" value="PKS_MFAS_DH"/>
    <property type="match status" value="1"/>
</dbReference>
<dbReference type="SMART" id="SM01294">
    <property type="entry name" value="PKS_PP_betabranch"/>
    <property type="match status" value="1"/>
</dbReference>
<dbReference type="CDD" id="cd00833">
    <property type="entry name" value="PKS"/>
    <property type="match status" value="1"/>
</dbReference>
<dbReference type="InterPro" id="IPR014043">
    <property type="entry name" value="Acyl_transferase_dom"/>
</dbReference>
<feature type="region of interest" description="Disordered" evidence="5">
    <location>
        <begin position="1602"/>
        <end position="1645"/>
    </location>
</feature>
<dbReference type="InterPro" id="IPR020841">
    <property type="entry name" value="PKS_Beta-ketoAc_synthase_dom"/>
</dbReference>
<feature type="domain" description="Carrier" evidence="6">
    <location>
        <begin position="1747"/>
        <end position="1824"/>
    </location>
</feature>
<dbReference type="GO" id="GO:0004315">
    <property type="term" value="F:3-oxoacyl-[acyl-carrier-protein] synthase activity"/>
    <property type="evidence" value="ECO:0007669"/>
    <property type="project" value="InterPro"/>
</dbReference>
<dbReference type="Pfam" id="PF00975">
    <property type="entry name" value="Thioesterase"/>
    <property type="match status" value="1"/>
</dbReference>
<keyword evidence="2" id="KW-0597">Phosphoprotein</keyword>
<dbReference type="InterPro" id="IPR018201">
    <property type="entry name" value="Ketoacyl_synth_AS"/>
</dbReference>
<evidence type="ECO:0000313" key="9">
    <source>
        <dbReference type="EMBL" id="ANM86463.1"/>
    </source>
</evidence>
<dbReference type="Pfam" id="PF22621">
    <property type="entry name" value="CurL-like_PKS_C"/>
    <property type="match status" value="1"/>
</dbReference>
<dbReference type="InterPro" id="IPR049551">
    <property type="entry name" value="PKS_DH_C"/>
</dbReference>
<keyword evidence="3" id="KW-0808">Transferase</keyword>
<dbReference type="Gene3D" id="3.40.50.1820">
    <property type="entry name" value="alpha/beta hydrolase"/>
    <property type="match status" value="1"/>
</dbReference>
<evidence type="ECO:0000259" key="8">
    <source>
        <dbReference type="PROSITE" id="PS52019"/>
    </source>
</evidence>
<dbReference type="PANTHER" id="PTHR43775:SF37">
    <property type="entry name" value="SI:DKEY-61P9.11"/>
    <property type="match status" value="1"/>
</dbReference>
<reference evidence="9" key="1">
    <citation type="submission" date="2016-05" db="EMBL/GenBank/DDBJ databases">
        <title>Lichen genome sequencing reveals its rich biosynthetic potential.</title>
        <authorList>
            <person name="Bertrand R.L."/>
            <person name="Abdel-Hameed M."/>
            <person name="Sorensen J.L."/>
        </authorList>
    </citation>
    <scope>NUCLEOTIDE SEQUENCE</scope>
</reference>
<dbReference type="NCBIfam" id="TIGR04532">
    <property type="entry name" value="PT_fungal_PKS"/>
    <property type="match status" value="1"/>
</dbReference>
<feature type="active site" description="Proton acceptor; for dehydratase activity" evidence="4">
    <location>
        <position position="1322"/>
    </location>
</feature>
<dbReference type="FunFam" id="1.10.1200.10:FF:000011">
    <property type="entry name" value="Sterigmatocystin biosynthesis polyketide synthase"/>
    <property type="match status" value="1"/>
</dbReference>
<dbReference type="InterPro" id="IPR016036">
    <property type="entry name" value="Malonyl_transacylase_ACP-bd"/>
</dbReference>
<dbReference type="FunFam" id="3.40.366.10:FF:000002">
    <property type="entry name" value="Probable polyketide synthase 2"/>
    <property type="match status" value="1"/>
</dbReference>
<dbReference type="Gene3D" id="1.10.1200.10">
    <property type="entry name" value="ACP-like"/>
    <property type="match status" value="2"/>
</dbReference>
<dbReference type="SUPFAM" id="SSF53901">
    <property type="entry name" value="Thiolase-like"/>
    <property type="match status" value="1"/>
</dbReference>
<dbReference type="GO" id="GO:0006633">
    <property type="term" value="P:fatty acid biosynthetic process"/>
    <property type="evidence" value="ECO:0007669"/>
    <property type="project" value="InterPro"/>
</dbReference>
<keyword evidence="1" id="KW-0596">Phosphopantetheine</keyword>
<feature type="region of interest" description="Disordered" evidence="5">
    <location>
        <begin position="1820"/>
        <end position="1843"/>
    </location>
</feature>
<feature type="region of interest" description="Disordered" evidence="5">
    <location>
        <begin position="1712"/>
        <end position="1742"/>
    </location>
</feature>
<dbReference type="InterPro" id="IPR001031">
    <property type="entry name" value="Thioesterase"/>
</dbReference>
<dbReference type="Pfam" id="PF00550">
    <property type="entry name" value="PP-binding"/>
    <property type="match status" value="2"/>
</dbReference>
<proteinExistence type="predicted"/>
<dbReference type="SUPFAM" id="SSF55048">
    <property type="entry name" value="Probable ACP-binding domain of malonyl-CoA ACP transacylase"/>
    <property type="match status" value="1"/>
</dbReference>
<feature type="region of interest" description="N-terminal hotdog fold" evidence="4">
    <location>
        <begin position="1289"/>
        <end position="1430"/>
    </location>
</feature>
<dbReference type="PROSITE" id="PS52004">
    <property type="entry name" value="KS3_2"/>
    <property type="match status" value="1"/>
</dbReference>
<dbReference type="InterPro" id="IPR020806">
    <property type="entry name" value="PKS_PP-bd"/>
</dbReference>
<dbReference type="InterPro" id="IPR016039">
    <property type="entry name" value="Thiolase-like"/>
</dbReference>
<dbReference type="GO" id="GO:0004312">
    <property type="term" value="F:fatty acid synthase activity"/>
    <property type="evidence" value="ECO:0007669"/>
    <property type="project" value="TreeGrafter"/>
</dbReference>
<dbReference type="InterPro" id="IPR016035">
    <property type="entry name" value="Acyl_Trfase/lysoPLipase"/>
</dbReference>
<accession>A0A1Z1CCF3</accession>
<evidence type="ECO:0000256" key="1">
    <source>
        <dbReference type="ARBA" id="ARBA00022450"/>
    </source>
</evidence>
<dbReference type="Pfam" id="PF14765">
    <property type="entry name" value="PS-DH"/>
    <property type="match status" value="1"/>
</dbReference>
<feature type="region of interest" description="C-terminal hotdog fold" evidence="4">
    <location>
        <begin position="1448"/>
        <end position="1600"/>
    </location>
</feature>